<dbReference type="SUPFAM" id="SSF53927">
    <property type="entry name" value="Cytidine deaminase-like"/>
    <property type="match status" value="1"/>
</dbReference>
<comment type="cofactor">
    <cofactor evidence="8">
        <name>Zn(2+)</name>
        <dbReference type="ChEBI" id="CHEBI:29105"/>
    </cofactor>
    <text evidence="8">Binds 1 zinc ion per subunit.</text>
</comment>
<keyword evidence="5 8" id="KW-0378">Hydrolase</keyword>
<keyword evidence="6 8" id="KW-0862">Zinc</keyword>
<dbReference type="Proteomes" id="UP000242288">
    <property type="component" value="Unassembled WGS sequence"/>
</dbReference>
<dbReference type="PANTHER" id="PTHR11079">
    <property type="entry name" value="CYTOSINE DEAMINASE FAMILY MEMBER"/>
    <property type="match status" value="1"/>
</dbReference>
<evidence type="ECO:0000256" key="1">
    <source>
        <dbReference type="ARBA" id="ARBA00010669"/>
    </source>
</evidence>
<dbReference type="InterPro" id="IPR028883">
    <property type="entry name" value="tRNA_aden_deaminase"/>
</dbReference>
<dbReference type="Pfam" id="PF14437">
    <property type="entry name" value="MafB19-deam"/>
    <property type="match status" value="1"/>
</dbReference>
<proteinExistence type="inferred from homology"/>
<dbReference type="Gene3D" id="3.40.140.10">
    <property type="entry name" value="Cytidine Deaminase, domain 2"/>
    <property type="match status" value="1"/>
</dbReference>
<feature type="binding site" evidence="8">
    <location>
        <position position="86"/>
    </location>
    <ligand>
        <name>Zn(2+)</name>
        <dbReference type="ChEBI" id="CHEBI:29105"/>
        <note>catalytic</note>
    </ligand>
</feature>
<comment type="catalytic activity">
    <reaction evidence="7 8">
        <text>adenosine(34) in tRNA + H2O + H(+) = inosine(34) in tRNA + NH4(+)</text>
        <dbReference type="Rhea" id="RHEA:43168"/>
        <dbReference type="Rhea" id="RHEA-COMP:10373"/>
        <dbReference type="Rhea" id="RHEA-COMP:10374"/>
        <dbReference type="ChEBI" id="CHEBI:15377"/>
        <dbReference type="ChEBI" id="CHEBI:15378"/>
        <dbReference type="ChEBI" id="CHEBI:28938"/>
        <dbReference type="ChEBI" id="CHEBI:74411"/>
        <dbReference type="ChEBI" id="CHEBI:82852"/>
        <dbReference type="EC" id="3.5.4.33"/>
    </reaction>
</comment>
<feature type="active site" description="Proton donor" evidence="8">
    <location>
        <position position="58"/>
    </location>
</feature>
<dbReference type="PANTHER" id="PTHR11079:SF202">
    <property type="entry name" value="TRNA-SPECIFIC ADENOSINE DEAMINASE"/>
    <property type="match status" value="1"/>
</dbReference>
<gene>
    <name evidence="8" type="primary">tadA</name>
    <name evidence="10" type="ORF">C0186_01405</name>
</gene>
<dbReference type="InterPro" id="IPR002125">
    <property type="entry name" value="CMP_dCMP_dom"/>
</dbReference>
<evidence type="ECO:0000256" key="4">
    <source>
        <dbReference type="ARBA" id="ARBA00022723"/>
    </source>
</evidence>
<evidence type="ECO:0000259" key="9">
    <source>
        <dbReference type="PROSITE" id="PS51747"/>
    </source>
</evidence>
<accession>A0A2J6WQ21</accession>
<comment type="subunit">
    <text evidence="2 8">Homodimer.</text>
</comment>
<dbReference type="EMBL" id="PNIO01000008">
    <property type="protein sequence ID" value="PMP72476.1"/>
    <property type="molecule type" value="Genomic_DNA"/>
</dbReference>
<protein>
    <recommendedName>
        <fullName evidence="8">tRNA-specific adenosine deaminase</fullName>
        <ecNumber evidence="8">3.5.4.33</ecNumber>
    </recommendedName>
</protein>
<evidence type="ECO:0000256" key="2">
    <source>
        <dbReference type="ARBA" id="ARBA00011738"/>
    </source>
</evidence>
<keyword evidence="3 8" id="KW-0819">tRNA processing</keyword>
<comment type="caution">
    <text evidence="10">The sequence shown here is derived from an EMBL/GenBank/DDBJ whole genome shotgun (WGS) entry which is preliminary data.</text>
</comment>
<keyword evidence="4 8" id="KW-0479">Metal-binding</keyword>
<dbReference type="PROSITE" id="PS00903">
    <property type="entry name" value="CYT_DCMP_DEAMINASES_1"/>
    <property type="match status" value="1"/>
</dbReference>
<dbReference type="AlphaFoldDB" id="A0A2J6WQ21"/>
<feature type="binding site" evidence="8">
    <location>
        <position position="56"/>
    </location>
    <ligand>
        <name>Zn(2+)</name>
        <dbReference type="ChEBI" id="CHEBI:29105"/>
        <note>catalytic</note>
    </ligand>
</feature>
<comment type="similarity">
    <text evidence="1">Belongs to the cytidine and deoxycytidylate deaminase family. ADAT2 subfamily.</text>
</comment>
<dbReference type="CDD" id="cd01285">
    <property type="entry name" value="nucleoside_deaminase"/>
    <property type="match status" value="1"/>
</dbReference>
<organism evidence="10 11">
    <name type="scientific">Thermodesulfovibrio aggregans</name>
    <dbReference type="NCBI Taxonomy" id="86166"/>
    <lineage>
        <taxon>Bacteria</taxon>
        <taxon>Pseudomonadati</taxon>
        <taxon>Nitrospirota</taxon>
        <taxon>Thermodesulfovibrionia</taxon>
        <taxon>Thermodesulfovibrionales</taxon>
        <taxon>Thermodesulfovibrionaceae</taxon>
        <taxon>Thermodesulfovibrio</taxon>
    </lineage>
</organism>
<dbReference type="InterPro" id="IPR058535">
    <property type="entry name" value="MafB19-deam"/>
</dbReference>
<dbReference type="EC" id="3.5.4.33" evidence="8"/>
<evidence type="ECO:0000313" key="11">
    <source>
        <dbReference type="Proteomes" id="UP000242288"/>
    </source>
</evidence>
<evidence type="ECO:0000256" key="3">
    <source>
        <dbReference type="ARBA" id="ARBA00022694"/>
    </source>
</evidence>
<dbReference type="NCBIfam" id="NF008113">
    <property type="entry name" value="PRK10860.1"/>
    <property type="match status" value="1"/>
</dbReference>
<dbReference type="InterPro" id="IPR016192">
    <property type="entry name" value="APOBEC/CMP_deaminase_Zn-bd"/>
</dbReference>
<reference evidence="10 11" key="1">
    <citation type="submission" date="2018-01" db="EMBL/GenBank/DDBJ databases">
        <title>Metagenomic assembled genomes from two thermal pools in the Uzon Caldera, Kamchatka, Russia.</title>
        <authorList>
            <person name="Wilkins L."/>
            <person name="Ettinger C."/>
        </authorList>
    </citation>
    <scope>NUCLEOTIDE SEQUENCE [LARGE SCALE GENOMIC DNA]</scope>
    <source>
        <strain evidence="10">ZAV-04</strain>
    </source>
</reference>
<dbReference type="FunFam" id="3.40.140.10:FF:000005">
    <property type="entry name" value="tRNA-specific adenosine deaminase"/>
    <property type="match status" value="1"/>
</dbReference>
<feature type="binding site" evidence="8">
    <location>
        <position position="89"/>
    </location>
    <ligand>
        <name>Zn(2+)</name>
        <dbReference type="ChEBI" id="CHEBI:29105"/>
        <note>catalytic</note>
    </ligand>
</feature>
<name>A0A2J6WQ21_9BACT</name>
<dbReference type="PROSITE" id="PS51747">
    <property type="entry name" value="CYT_DCMP_DEAMINASES_2"/>
    <property type="match status" value="1"/>
</dbReference>
<evidence type="ECO:0000313" key="10">
    <source>
        <dbReference type="EMBL" id="PMP72476.1"/>
    </source>
</evidence>
<evidence type="ECO:0000256" key="6">
    <source>
        <dbReference type="ARBA" id="ARBA00022833"/>
    </source>
</evidence>
<comment type="function">
    <text evidence="8">Catalyzes the deamination of adenosine to inosine at the wobble position 34 of tRNA(Arg2).</text>
</comment>
<dbReference type="InterPro" id="IPR016193">
    <property type="entry name" value="Cytidine_deaminase-like"/>
</dbReference>
<dbReference type="HAMAP" id="MF_00972">
    <property type="entry name" value="tRNA_aden_deaminase"/>
    <property type="match status" value="1"/>
</dbReference>
<evidence type="ECO:0000256" key="7">
    <source>
        <dbReference type="ARBA" id="ARBA00048045"/>
    </source>
</evidence>
<feature type="domain" description="CMP/dCMP-type deaminase" evidence="9">
    <location>
        <begin position="5"/>
        <end position="115"/>
    </location>
</feature>
<evidence type="ECO:0000256" key="5">
    <source>
        <dbReference type="ARBA" id="ARBA00022801"/>
    </source>
</evidence>
<sequence length="154" mass="17085">MDELASDEYFMKEALKEAEKAYALGEVPVGAVIVLNGEIVARAHNIKETTHDPTAHAEMLAIKQAANVFGAWRLTEATLYVTKEPCIMCSGAIVHARIKRVVYGCSDPKGGGAVSLYRILQDPRLNHQVEITSGILEEECRAVLQRFFKELRNQ</sequence>
<dbReference type="GO" id="GO:0052717">
    <property type="term" value="F:tRNA-specific adenosine-34 deaminase activity"/>
    <property type="evidence" value="ECO:0007669"/>
    <property type="project" value="UniProtKB-UniRule"/>
</dbReference>
<dbReference type="GO" id="GO:0002100">
    <property type="term" value="P:tRNA wobble adenosine to inosine editing"/>
    <property type="evidence" value="ECO:0007669"/>
    <property type="project" value="UniProtKB-UniRule"/>
</dbReference>
<evidence type="ECO:0000256" key="8">
    <source>
        <dbReference type="HAMAP-Rule" id="MF_00972"/>
    </source>
</evidence>
<dbReference type="GO" id="GO:0008270">
    <property type="term" value="F:zinc ion binding"/>
    <property type="evidence" value="ECO:0007669"/>
    <property type="project" value="UniProtKB-UniRule"/>
</dbReference>